<organism evidence="1 2">
    <name type="scientific">Sousa chinensis</name>
    <name type="common">Indo-pacific humpbacked dolphin</name>
    <name type="synonym">Steno chinensis</name>
    <dbReference type="NCBI Taxonomy" id="103600"/>
    <lineage>
        <taxon>Eukaryota</taxon>
        <taxon>Metazoa</taxon>
        <taxon>Chordata</taxon>
        <taxon>Craniata</taxon>
        <taxon>Vertebrata</taxon>
        <taxon>Euteleostomi</taxon>
        <taxon>Mammalia</taxon>
        <taxon>Eutheria</taxon>
        <taxon>Laurasiatheria</taxon>
        <taxon>Artiodactyla</taxon>
        <taxon>Whippomorpha</taxon>
        <taxon>Cetacea</taxon>
        <taxon>Odontoceti</taxon>
        <taxon>Delphinidae</taxon>
        <taxon>Sousa</taxon>
    </lineage>
</organism>
<dbReference type="InterPro" id="IPR010999">
    <property type="entry name" value="Retrovr_matrix"/>
</dbReference>
<gene>
    <name evidence="1" type="ORF">DBR06_SOUSAS3410070</name>
</gene>
<keyword evidence="2" id="KW-1185">Reference proteome</keyword>
<dbReference type="AlphaFoldDB" id="A0A484GVK1"/>
<evidence type="ECO:0000313" key="2">
    <source>
        <dbReference type="Proteomes" id="UP000295264"/>
    </source>
</evidence>
<sequence>MGDQEPWPLNGAVNYDMILPLDLFCQKQGKDSEVPYVQTLWPL</sequence>
<feature type="non-terminal residue" evidence="1">
    <location>
        <position position="43"/>
    </location>
</feature>
<accession>A0A484GVK1</accession>
<proteinExistence type="predicted"/>
<reference evidence="1 2" key="1">
    <citation type="journal article" date="2018" name="Genomics">
        <title>Molecular footprints of inshore aquatic adaptation in Indo-Pacific humpback dolphin (Sousa chinensis).</title>
        <authorList>
            <person name="Ming Y."/>
            <person name="Jian J."/>
            <person name="Yu F."/>
            <person name="Yu X."/>
            <person name="Wang J."/>
            <person name="Liu W."/>
        </authorList>
    </citation>
    <scope>NUCLEOTIDE SEQUENCE [LARGE SCALE GENOMIC DNA]</scope>
    <source>
        <strain evidence="1">MY-2018</strain>
        <tissue evidence="1">Skin</tissue>
    </source>
</reference>
<dbReference type="EMBL" id="QWLN02003861">
    <property type="protein sequence ID" value="TEA39623.1"/>
    <property type="molecule type" value="Genomic_DNA"/>
</dbReference>
<evidence type="ECO:0000313" key="1">
    <source>
        <dbReference type="EMBL" id="TEA39623.1"/>
    </source>
</evidence>
<name>A0A484GVK1_SOUCH</name>
<dbReference type="SUPFAM" id="SSF47836">
    <property type="entry name" value="Retroviral matrix proteins"/>
    <property type="match status" value="1"/>
</dbReference>
<comment type="caution">
    <text evidence="1">The sequence shown here is derived from an EMBL/GenBank/DDBJ whole genome shotgun (WGS) entry which is preliminary data.</text>
</comment>
<protein>
    <submittedName>
        <fullName evidence="1">Uncharacterized protein</fullName>
    </submittedName>
</protein>
<dbReference type="Proteomes" id="UP000295264">
    <property type="component" value="Unassembled WGS sequence"/>
</dbReference>